<evidence type="ECO:0000313" key="3">
    <source>
        <dbReference type="EMBL" id="VDK65692.1"/>
    </source>
</evidence>
<evidence type="ECO:0000313" key="4">
    <source>
        <dbReference type="Proteomes" id="UP000267096"/>
    </source>
</evidence>
<dbReference type="Proteomes" id="UP000267096">
    <property type="component" value="Unassembled WGS sequence"/>
</dbReference>
<reference evidence="5" key="1">
    <citation type="submission" date="2017-02" db="UniProtKB">
        <authorList>
            <consortium name="WormBaseParasite"/>
        </authorList>
    </citation>
    <scope>IDENTIFICATION</scope>
</reference>
<evidence type="ECO:0000256" key="2">
    <source>
        <dbReference type="SAM" id="Phobius"/>
    </source>
</evidence>
<dbReference type="AlphaFoldDB" id="A0A0M3KE52"/>
<keyword evidence="2" id="KW-0812">Transmembrane</keyword>
<keyword evidence="2" id="KW-1133">Transmembrane helix</keyword>
<feature type="compositionally biased region" description="Polar residues" evidence="1">
    <location>
        <begin position="61"/>
        <end position="77"/>
    </location>
</feature>
<gene>
    <name evidence="3" type="ORF">ASIM_LOCUS18650</name>
</gene>
<keyword evidence="4" id="KW-1185">Reference proteome</keyword>
<protein>
    <submittedName>
        <fullName evidence="5">Transmembrane protein</fullName>
    </submittedName>
</protein>
<name>A0A0M3KE52_ANISI</name>
<organism evidence="5">
    <name type="scientific">Anisakis simplex</name>
    <name type="common">Herring worm</name>
    <dbReference type="NCBI Taxonomy" id="6269"/>
    <lineage>
        <taxon>Eukaryota</taxon>
        <taxon>Metazoa</taxon>
        <taxon>Ecdysozoa</taxon>
        <taxon>Nematoda</taxon>
        <taxon>Chromadorea</taxon>
        <taxon>Rhabditida</taxon>
        <taxon>Spirurina</taxon>
        <taxon>Ascaridomorpha</taxon>
        <taxon>Ascaridoidea</taxon>
        <taxon>Anisakidae</taxon>
        <taxon>Anisakis</taxon>
        <taxon>Anisakis simplex complex</taxon>
    </lineage>
</organism>
<accession>A0A0M3KE52</accession>
<dbReference type="WBParaSite" id="ASIM_0001925701-mRNA-1">
    <property type="protein sequence ID" value="ASIM_0001925701-mRNA-1"/>
    <property type="gene ID" value="ASIM_0001925701"/>
</dbReference>
<feature type="region of interest" description="Disordered" evidence="1">
    <location>
        <begin position="61"/>
        <end position="91"/>
    </location>
</feature>
<dbReference type="OrthoDB" id="5809834at2759"/>
<proteinExistence type="predicted"/>
<feature type="transmembrane region" description="Helical" evidence="2">
    <location>
        <begin position="17"/>
        <end position="35"/>
    </location>
</feature>
<sequence length="210" mass="23422">MEKQRHHSTDLWTLHNVRIWIAILLAAALCIEGLMRSNLNMAMVCMVNRTAVVELQSKTGKGSTSQIRPSIISTNSSADEHETNNESTINLPPTCKKLPSRGRKSYNGKLVWTAKEQAWIFASFYAGGLFVVIPGSRSSLPDDLFSSSNTRSIEIIKRNLLKWKDCATTAVVKCLYNSCAILQIHCSSVFSLKLRNSETSFPASHFCARR</sequence>
<dbReference type="EMBL" id="UYRR01035860">
    <property type="protein sequence ID" value="VDK65692.1"/>
    <property type="molecule type" value="Genomic_DNA"/>
</dbReference>
<evidence type="ECO:0000313" key="5">
    <source>
        <dbReference type="WBParaSite" id="ASIM_0001925701-mRNA-1"/>
    </source>
</evidence>
<evidence type="ECO:0000256" key="1">
    <source>
        <dbReference type="SAM" id="MobiDB-lite"/>
    </source>
</evidence>
<reference evidence="3 4" key="2">
    <citation type="submission" date="2018-11" db="EMBL/GenBank/DDBJ databases">
        <authorList>
            <consortium name="Pathogen Informatics"/>
        </authorList>
    </citation>
    <scope>NUCLEOTIDE SEQUENCE [LARGE SCALE GENOMIC DNA]</scope>
</reference>
<keyword evidence="2" id="KW-0472">Membrane</keyword>